<protein>
    <submittedName>
        <fullName evidence="2">CDP-glucose 4,6-dehydratase</fullName>
        <ecNumber evidence="2">4.2.1.45</ecNumber>
    </submittedName>
</protein>
<comment type="caution">
    <text evidence="2">The sequence shown here is derived from an EMBL/GenBank/DDBJ whole genome shotgun (WGS) entry which is preliminary data.</text>
</comment>
<evidence type="ECO:0000259" key="1">
    <source>
        <dbReference type="Pfam" id="PF16363"/>
    </source>
</evidence>
<dbReference type="Proteomes" id="UP001519287">
    <property type="component" value="Unassembled WGS sequence"/>
</dbReference>
<dbReference type="InterPro" id="IPR036291">
    <property type="entry name" value="NAD(P)-bd_dom_sf"/>
</dbReference>
<keyword evidence="3" id="KW-1185">Reference proteome</keyword>
<dbReference type="NCBIfam" id="TIGR02622">
    <property type="entry name" value="CDP_4_6_dhtase"/>
    <property type="match status" value="1"/>
</dbReference>
<accession>A0ABS4J0D9</accession>
<dbReference type="InterPro" id="IPR013445">
    <property type="entry name" value="CDP_4_6_deHydtase"/>
</dbReference>
<dbReference type="InterPro" id="IPR016040">
    <property type="entry name" value="NAD(P)-bd_dom"/>
</dbReference>
<dbReference type="Gene3D" id="3.90.25.10">
    <property type="entry name" value="UDP-galactose 4-epimerase, domain 1"/>
    <property type="match status" value="1"/>
</dbReference>
<gene>
    <name evidence="2" type="ORF">J2Z66_004933</name>
</gene>
<name>A0ABS4J0D9_9BACL</name>
<evidence type="ECO:0000313" key="2">
    <source>
        <dbReference type="EMBL" id="MBP1993312.1"/>
    </source>
</evidence>
<evidence type="ECO:0000313" key="3">
    <source>
        <dbReference type="Proteomes" id="UP001519287"/>
    </source>
</evidence>
<sequence length="362" mass="40891">MIDPSFWQGRKVFITGHTGFKGSWLSLWLQDMGAEVTGYALHPHTTPSMYKLCKLEKLVSTYYKDIRDMESLRKILFSVKPEIIIHMAAQTRIRESYRIPWQTYDINVMGTANLLEIVRELSLTYSCVRAVINVTIDQCYENKAGKKHYRESDALGGGDPYSNSKACAELLISAYRSSFFHPECYSEHQVAIASARTGNVIGGGDWSKDRLIPDILDSLGKAGKVQIHNPNTVRSWQHVLEPLGGYLLLAQKLLQDGKRFADGWNFGHSDGNAKTVGSIVKLLCSGFGKMAAFDLVTNEQPPEKPYVKLNSSKSKLELGWQPKWNVKQAIDKILEWDQAYRNGEEMREASSRQIRAYMGEEA</sequence>
<dbReference type="EC" id="4.2.1.45" evidence="2"/>
<feature type="domain" description="NAD(P)-binding" evidence="1">
    <location>
        <begin position="13"/>
        <end position="332"/>
    </location>
</feature>
<proteinExistence type="predicted"/>
<dbReference type="SUPFAM" id="SSF51735">
    <property type="entry name" value="NAD(P)-binding Rossmann-fold domains"/>
    <property type="match status" value="1"/>
</dbReference>
<keyword evidence="2" id="KW-0456">Lyase</keyword>
<reference evidence="2 3" key="1">
    <citation type="submission" date="2021-03" db="EMBL/GenBank/DDBJ databases">
        <title>Genomic Encyclopedia of Type Strains, Phase IV (KMG-IV): sequencing the most valuable type-strain genomes for metagenomic binning, comparative biology and taxonomic classification.</title>
        <authorList>
            <person name="Goeker M."/>
        </authorList>
    </citation>
    <scope>NUCLEOTIDE SEQUENCE [LARGE SCALE GENOMIC DNA]</scope>
    <source>
        <strain evidence="2 3">DSM 26048</strain>
    </source>
</reference>
<dbReference type="PANTHER" id="PTHR43000">
    <property type="entry name" value="DTDP-D-GLUCOSE 4,6-DEHYDRATASE-RELATED"/>
    <property type="match status" value="1"/>
</dbReference>
<dbReference type="Gene3D" id="3.40.50.720">
    <property type="entry name" value="NAD(P)-binding Rossmann-like Domain"/>
    <property type="match status" value="1"/>
</dbReference>
<dbReference type="GO" id="GO:0047733">
    <property type="term" value="F:CDP-glucose 4,6-dehydratase activity"/>
    <property type="evidence" value="ECO:0007669"/>
    <property type="project" value="UniProtKB-EC"/>
</dbReference>
<organism evidence="2 3">
    <name type="scientific">Paenibacillus eucommiae</name>
    <dbReference type="NCBI Taxonomy" id="1355755"/>
    <lineage>
        <taxon>Bacteria</taxon>
        <taxon>Bacillati</taxon>
        <taxon>Bacillota</taxon>
        <taxon>Bacilli</taxon>
        <taxon>Bacillales</taxon>
        <taxon>Paenibacillaceae</taxon>
        <taxon>Paenibacillus</taxon>
    </lineage>
</organism>
<dbReference type="RefSeq" id="WP_209975062.1">
    <property type="nucleotide sequence ID" value="NZ_JAGGLB010000018.1"/>
</dbReference>
<dbReference type="EMBL" id="JAGGLB010000018">
    <property type="protein sequence ID" value="MBP1993312.1"/>
    <property type="molecule type" value="Genomic_DNA"/>
</dbReference>
<dbReference type="Pfam" id="PF16363">
    <property type="entry name" value="GDP_Man_Dehyd"/>
    <property type="match status" value="1"/>
</dbReference>
<dbReference type="CDD" id="cd05252">
    <property type="entry name" value="CDP_GD_SDR_e"/>
    <property type="match status" value="1"/>
</dbReference>